<accession>A0A6G9ASL0</accession>
<sequence length="118" mass="12915">MDKFMLIFHSPFSQEQNFMDQSPEAMQAEMEKWNKWIGGIAAQGKLLGTEALMPTGKLMTKGGQLVTDGPYTEGKEIIGGYMLLNVASIEEATELAHGCPLFESEGSSVEVRPIVNFG</sequence>
<comment type="similarity">
    <text evidence="1">Belongs to the YciI family.</text>
</comment>
<organism evidence="3 4">
    <name type="scientific">Spirosoma aureum</name>
    <dbReference type="NCBI Taxonomy" id="2692134"/>
    <lineage>
        <taxon>Bacteria</taxon>
        <taxon>Pseudomonadati</taxon>
        <taxon>Bacteroidota</taxon>
        <taxon>Cytophagia</taxon>
        <taxon>Cytophagales</taxon>
        <taxon>Cytophagaceae</taxon>
        <taxon>Spirosoma</taxon>
    </lineage>
</organism>
<evidence type="ECO:0000313" key="4">
    <source>
        <dbReference type="Proteomes" id="UP000501802"/>
    </source>
</evidence>
<feature type="domain" description="YCII-related" evidence="2">
    <location>
        <begin position="23"/>
        <end position="117"/>
    </location>
</feature>
<dbReference type="KEGG" id="spib:G8759_23905"/>
<proteinExistence type="inferred from homology"/>
<gene>
    <name evidence="3" type="ORF">G8759_23905</name>
</gene>
<dbReference type="RefSeq" id="WP_167213675.1">
    <property type="nucleotide sequence ID" value="NZ_CP050063.1"/>
</dbReference>
<dbReference type="Pfam" id="PF03795">
    <property type="entry name" value="YCII"/>
    <property type="match status" value="1"/>
</dbReference>
<evidence type="ECO:0000256" key="1">
    <source>
        <dbReference type="ARBA" id="ARBA00007689"/>
    </source>
</evidence>
<protein>
    <recommendedName>
        <fullName evidence="2">YCII-related domain-containing protein</fullName>
    </recommendedName>
</protein>
<dbReference type="InterPro" id="IPR005545">
    <property type="entry name" value="YCII"/>
</dbReference>
<dbReference type="AlphaFoldDB" id="A0A6G9ASL0"/>
<dbReference type="EMBL" id="CP050063">
    <property type="protein sequence ID" value="QIP15461.1"/>
    <property type="molecule type" value="Genomic_DNA"/>
</dbReference>
<reference evidence="3 4" key="1">
    <citation type="submission" date="2020-03" db="EMBL/GenBank/DDBJ databases">
        <authorList>
            <person name="Kim M.K."/>
        </authorList>
    </citation>
    <scope>NUCLEOTIDE SEQUENCE [LARGE SCALE GENOMIC DNA]</scope>
    <source>
        <strain evidence="3 4">BT328</strain>
    </source>
</reference>
<evidence type="ECO:0000259" key="2">
    <source>
        <dbReference type="Pfam" id="PF03795"/>
    </source>
</evidence>
<evidence type="ECO:0000313" key="3">
    <source>
        <dbReference type="EMBL" id="QIP15461.1"/>
    </source>
</evidence>
<keyword evidence="4" id="KW-1185">Reference proteome</keyword>
<dbReference type="Proteomes" id="UP000501802">
    <property type="component" value="Chromosome"/>
</dbReference>
<dbReference type="PANTHER" id="PTHR35174">
    <property type="entry name" value="BLL7171 PROTEIN-RELATED"/>
    <property type="match status" value="1"/>
</dbReference>
<name>A0A6G9ASL0_9BACT</name>
<dbReference type="InterPro" id="IPR011008">
    <property type="entry name" value="Dimeric_a/b-barrel"/>
</dbReference>
<dbReference type="SUPFAM" id="SSF54909">
    <property type="entry name" value="Dimeric alpha+beta barrel"/>
    <property type="match status" value="1"/>
</dbReference>
<dbReference type="Gene3D" id="3.30.70.1060">
    <property type="entry name" value="Dimeric alpha+beta barrel"/>
    <property type="match status" value="1"/>
</dbReference>